<keyword evidence="2" id="KW-1185">Reference proteome</keyword>
<protein>
    <submittedName>
        <fullName evidence="1">Uncharacterized protein</fullName>
    </submittedName>
</protein>
<sequence>MARAGLSLTHFQRLGMMDRYKAVSQAASLSSGFSVPPPPAPMPRSWGELGAIARSFVAYAEAVCDPVTVTLATALNEFVAEVEGGGQLVEDDLPMLVWWINNGLEKYRNAAAHDVTDAGLRAPRRLIVFLRQMLSSKDWYWLFYTASGEGTAPLSTKPQGRIQFERKIPKEVLEYIPTRDNKEVCLHFLSKKGCSSKDPTSCTSRNRVLFWPKQIPEKVRDYIATTLDGP</sequence>
<reference evidence="2" key="1">
    <citation type="submission" date="2017-03" db="EMBL/GenBank/DDBJ databases">
        <title>Phytopthora megakarya and P. palmivora, two closely related causual agents of cacao black pod achieved similar genome size and gene model numbers by different mechanisms.</title>
        <authorList>
            <person name="Ali S."/>
            <person name="Shao J."/>
            <person name="Larry D.J."/>
            <person name="Kronmiller B."/>
            <person name="Shen D."/>
            <person name="Strem M.D."/>
            <person name="Melnick R.L."/>
            <person name="Guiltinan M.J."/>
            <person name="Tyler B.M."/>
            <person name="Meinhardt L.W."/>
            <person name="Bailey B.A."/>
        </authorList>
    </citation>
    <scope>NUCLEOTIDE SEQUENCE [LARGE SCALE GENOMIC DNA]</scope>
    <source>
        <strain evidence="2">zdho120</strain>
    </source>
</reference>
<evidence type="ECO:0000313" key="2">
    <source>
        <dbReference type="Proteomes" id="UP000198211"/>
    </source>
</evidence>
<dbReference type="EMBL" id="NBNE01014028">
    <property type="protein sequence ID" value="OWY94656.1"/>
    <property type="molecule type" value="Genomic_DNA"/>
</dbReference>
<dbReference type="Proteomes" id="UP000198211">
    <property type="component" value="Unassembled WGS sequence"/>
</dbReference>
<dbReference type="AlphaFoldDB" id="A0A225UQ26"/>
<dbReference type="OrthoDB" id="95989at2759"/>
<gene>
    <name evidence="1" type="ORF">PHMEG_00035553</name>
</gene>
<proteinExistence type="predicted"/>
<organism evidence="1 2">
    <name type="scientific">Phytophthora megakarya</name>
    <dbReference type="NCBI Taxonomy" id="4795"/>
    <lineage>
        <taxon>Eukaryota</taxon>
        <taxon>Sar</taxon>
        <taxon>Stramenopiles</taxon>
        <taxon>Oomycota</taxon>
        <taxon>Peronosporomycetes</taxon>
        <taxon>Peronosporales</taxon>
        <taxon>Peronosporaceae</taxon>
        <taxon>Phytophthora</taxon>
    </lineage>
</organism>
<name>A0A225UQ26_9STRA</name>
<evidence type="ECO:0000313" key="1">
    <source>
        <dbReference type="EMBL" id="OWY94656.1"/>
    </source>
</evidence>
<comment type="caution">
    <text evidence="1">The sequence shown here is derived from an EMBL/GenBank/DDBJ whole genome shotgun (WGS) entry which is preliminary data.</text>
</comment>
<accession>A0A225UQ26</accession>